<gene>
    <name evidence="2" type="ORF">Q31a_44370</name>
</gene>
<dbReference type="EMBL" id="CP036298">
    <property type="protein sequence ID" value="QDV26066.1"/>
    <property type="molecule type" value="Genomic_DNA"/>
</dbReference>
<dbReference type="RefSeq" id="WP_145081942.1">
    <property type="nucleotide sequence ID" value="NZ_CP036298.1"/>
</dbReference>
<reference evidence="2 3" key="1">
    <citation type="submission" date="2019-02" db="EMBL/GenBank/DDBJ databases">
        <title>Deep-cultivation of Planctomycetes and their phenomic and genomic characterization uncovers novel biology.</title>
        <authorList>
            <person name="Wiegand S."/>
            <person name="Jogler M."/>
            <person name="Boedeker C."/>
            <person name="Pinto D."/>
            <person name="Vollmers J."/>
            <person name="Rivas-Marin E."/>
            <person name="Kohn T."/>
            <person name="Peeters S.H."/>
            <person name="Heuer A."/>
            <person name="Rast P."/>
            <person name="Oberbeckmann S."/>
            <person name="Bunk B."/>
            <person name="Jeske O."/>
            <person name="Meyerdierks A."/>
            <person name="Storesund J.E."/>
            <person name="Kallscheuer N."/>
            <person name="Luecker S."/>
            <person name="Lage O.M."/>
            <person name="Pohl T."/>
            <person name="Merkel B.J."/>
            <person name="Hornburger P."/>
            <person name="Mueller R.-W."/>
            <person name="Bruemmer F."/>
            <person name="Labrenz M."/>
            <person name="Spormann A.M."/>
            <person name="Op den Camp H."/>
            <person name="Overmann J."/>
            <person name="Amann R."/>
            <person name="Jetten M.S.M."/>
            <person name="Mascher T."/>
            <person name="Medema M.H."/>
            <person name="Devos D.P."/>
            <person name="Kaster A.-K."/>
            <person name="Ovreas L."/>
            <person name="Rohde M."/>
            <person name="Galperin M.Y."/>
            <person name="Jogler C."/>
        </authorList>
    </citation>
    <scope>NUCLEOTIDE SEQUENCE [LARGE SCALE GENOMIC DNA]</scope>
    <source>
        <strain evidence="2 3">Q31a</strain>
    </source>
</reference>
<dbReference type="AlphaFoldDB" id="A0A518GBR6"/>
<feature type="transmembrane region" description="Helical" evidence="1">
    <location>
        <begin position="12"/>
        <end position="31"/>
    </location>
</feature>
<keyword evidence="1" id="KW-0472">Membrane</keyword>
<dbReference type="KEGG" id="ahel:Q31a_44370"/>
<feature type="transmembrane region" description="Helical" evidence="1">
    <location>
        <begin position="37"/>
        <end position="56"/>
    </location>
</feature>
<proteinExistence type="predicted"/>
<evidence type="ECO:0000256" key="1">
    <source>
        <dbReference type="SAM" id="Phobius"/>
    </source>
</evidence>
<name>A0A518GBR6_9BACT</name>
<accession>A0A518GBR6</accession>
<dbReference type="Proteomes" id="UP000318017">
    <property type="component" value="Chromosome"/>
</dbReference>
<organism evidence="2 3">
    <name type="scientific">Aureliella helgolandensis</name>
    <dbReference type="NCBI Taxonomy" id="2527968"/>
    <lineage>
        <taxon>Bacteria</taxon>
        <taxon>Pseudomonadati</taxon>
        <taxon>Planctomycetota</taxon>
        <taxon>Planctomycetia</taxon>
        <taxon>Pirellulales</taxon>
        <taxon>Pirellulaceae</taxon>
        <taxon>Aureliella</taxon>
    </lineage>
</organism>
<evidence type="ECO:0000313" key="2">
    <source>
        <dbReference type="EMBL" id="QDV26066.1"/>
    </source>
</evidence>
<keyword evidence="1" id="KW-0812">Transmembrane</keyword>
<dbReference type="OrthoDB" id="243378at2"/>
<protein>
    <submittedName>
        <fullName evidence="2">Uncharacterized protein</fullName>
    </submittedName>
</protein>
<sequence>MHPVLGKNSVRSVVAAGGVILAGICVTWWLASPRLQLALVTVLLLVNILLTLRGTARLREGSTLPGSVETLMQLAKSPGIASIHDSIASSLLTIASRKDPIYCRLAVQSLETLALNCQRLAMGTIEYPSTESWRVVYEELLRSPGLYLYRSVSFVETQHYWQDGPGRQSTLLNLELHDKGTVNIERIVIVADHLWEMDGFISDPIRNWLDEQHQHGIWLRVVRESELAGESDLVSDFGIYGTRAVGTQLADVSGRTARFVLCFDFERVEQAEETWKRLEVFSKPYRDILDRTNGSR</sequence>
<evidence type="ECO:0000313" key="3">
    <source>
        <dbReference type="Proteomes" id="UP000318017"/>
    </source>
</evidence>
<keyword evidence="3" id="KW-1185">Reference proteome</keyword>
<keyword evidence="1" id="KW-1133">Transmembrane helix</keyword>